<reference evidence="3" key="1">
    <citation type="submission" date="2018-08" db="EMBL/GenBank/DDBJ databases">
        <title>Thalassotalea euphylliae genome.</title>
        <authorList>
            <person name="Summers S."/>
            <person name="Rice S.A."/>
            <person name="Freckelton M.L."/>
            <person name="Nedved B.T."/>
            <person name="Hadfield M.G."/>
        </authorList>
    </citation>
    <scope>NUCLEOTIDE SEQUENCE [LARGE SCALE GENOMIC DNA]</scope>
    <source>
        <strain evidence="3">H3</strain>
    </source>
</reference>
<keyword evidence="3" id="KW-1185">Reference proteome</keyword>
<dbReference type="Pfam" id="PF06097">
    <property type="entry name" value="DUF945"/>
    <property type="match status" value="1"/>
</dbReference>
<evidence type="ECO:0000313" key="3">
    <source>
        <dbReference type="Proteomes" id="UP000256899"/>
    </source>
</evidence>
<keyword evidence="1" id="KW-1133">Transmembrane helix</keyword>
<organism evidence="2 3">
    <name type="scientific">Thalassotalea euphylliae</name>
    <dbReference type="NCBI Taxonomy" id="1655234"/>
    <lineage>
        <taxon>Bacteria</taxon>
        <taxon>Pseudomonadati</taxon>
        <taxon>Pseudomonadota</taxon>
        <taxon>Gammaproteobacteria</taxon>
        <taxon>Alteromonadales</taxon>
        <taxon>Colwelliaceae</taxon>
        <taxon>Thalassotalea</taxon>
    </lineage>
</organism>
<accession>A0A3E0U5H2</accession>
<comment type="caution">
    <text evidence="2">The sequence shown here is derived from an EMBL/GenBank/DDBJ whole genome shotgun (WGS) entry which is preliminary data.</text>
</comment>
<sequence length="433" mass="46815">MFYKGIIMKKASIGAAIAITGCLILPYFVGNSFQTYHQNTIASIEKNPAIAVKDYQFTRNWFGGEAVTTLSIATQAPEMPTVDLVLTESLTFGPVNISTSGLQLSLVKSKASFDIPLFAAQPQIVEQLNQNIKISSVLSWLGNYSTRLETLAFDIDEVDQSVNIRPSLGEFTLSGDTLTGEYVWQGLSIKGQGKALEVLPLTFKLDQTLIAGDMYSGDAVSVGDFSVSVERFSFDNKANGQSLAINNMYIEGNTTEHDDLLDLTLTYGADEITAMDKKVTESNLVVAIRNLDIKAIQALNRASQSFNGDPQSVATQQALASLIPTAMAMLDHSPEIAIEEFSVVTEHGKLASKAKLDINKDLVDINNPMSVVAAMNLEANGAGPEAFFQQLGLSPMIDGYVQQGLLTKDEGKLSFTASFAQGQLKINDKVMPL</sequence>
<dbReference type="InterPro" id="IPR010352">
    <property type="entry name" value="DUF945"/>
</dbReference>
<evidence type="ECO:0000313" key="2">
    <source>
        <dbReference type="EMBL" id="REL31803.1"/>
    </source>
</evidence>
<dbReference type="AlphaFoldDB" id="A0A3E0U5H2"/>
<keyword evidence="1" id="KW-0472">Membrane</keyword>
<proteinExistence type="predicted"/>
<protein>
    <submittedName>
        <fullName evidence="2">DUF945 domain-containing protein</fullName>
    </submittedName>
</protein>
<dbReference type="EMBL" id="QUOT01000001">
    <property type="protein sequence ID" value="REL31803.1"/>
    <property type="molecule type" value="Genomic_DNA"/>
</dbReference>
<dbReference type="Proteomes" id="UP000256899">
    <property type="component" value="Unassembled WGS sequence"/>
</dbReference>
<feature type="transmembrane region" description="Helical" evidence="1">
    <location>
        <begin position="12"/>
        <end position="29"/>
    </location>
</feature>
<dbReference type="PROSITE" id="PS51257">
    <property type="entry name" value="PROKAR_LIPOPROTEIN"/>
    <property type="match status" value="1"/>
</dbReference>
<name>A0A3E0U5H2_9GAMM</name>
<gene>
    <name evidence="2" type="ORF">DXX94_14365</name>
</gene>
<keyword evidence="1" id="KW-0812">Transmembrane</keyword>
<evidence type="ECO:0000256" key="1">
    <source>
        <dbReference type="SAM" id="Phobius"/>
    </source>
</evidence>